<evidence type="ECO:0000313" key="9">
    <source>
        <dbReference type="Proteomes" id="UP000250443"/>
    </source>
</evidence>
<dbReference type="Gene3D" id="6.20.330.10">
    <property type="match status" value="1"/>
</dbReference>
<keyword evidence="5" id="KW-0812">Transmembrane</keyword>
<dbReference type="RefSeq" id="WP_167670418.1">
    <property type="nucleotide sequence ID" value="NZ_FQYS01000013.1"/>
</dbReference>
<evidence type="ECO:0000256" key="1">
    <source>
        <dbReference type="ARBA" id="ARBA00008683"/>
    </source>
</evidence>
<dbReference type="Pfam" id="PF01343">
    <property type="entry name" value="Peptidase_S49"/>
    <property type="match status" value="1"/>
</dbReference>
<dbReference type="CDD" id="cd07023">
    <property type="entry name" value="S49_Sppa_N_C"/>
    <property type="match status" value="1"/>
</dbReference>
<keyword evidence="5" id="KW-0472">Membrane</keyword>
<dbReference type="InterPro" id="IPR047272">
    <property type="entry name" value="S49_SppA_C"/>
</dbReference>
<reference evidence="8 9" key="1">
    <citation type="submission" date="2018-06" db="EMBL/GenBank/DDBJ databases">
        <authorList>
            <consortium name="Pathogen Informatics"/>
            <person name="Doyle S."/>
        </authorList>
    </citation>
    <scope>NUCLEOTIDE SEQUENCE [LARGE SCALE GENOMIC DNA]</scope>
    <source>
        <strain evidence="8 9">NCTC11842</strain>
    </source>
</reference>
<organism evidence="8 9">
    <name type="scientific">Pseudomonas luteola</name>
    <dbReference type="NCBI Taxonomy" id="47886"/>
    <lineage>
        <taxon>Bacteria</taxon>
        <taxon>Pseudomonadati</taxon>
        <taxon>Pseudomonadota</taxon>
        <taxon>Gammaproteobacteria</taxon>
        <taxon>Pseudomonadales</taxon>
        <taxon>Pseudomonadaceae</taxon>
        <taxon>Pseudomonas</taxon>
    </lineage>
</organism>
<evidence type="ECO:0000256" key="4">
    <source>
        <dbReference type="ARBA" id="ARBA00022825"/>
    </source>
</evidence>
<dbReference type="EC" id="3.4.21.-" evidence="8"/>
<evidence type="ECO:0000259" key="6">
    <source>
        <dbReference type="Pfam" id="PF01343"/>
    </source>
</evidence>
<dbReference type="SUPFAM" id="SSF52096">
    <property type="entry name" value="ClpP/crotonase"/>
    <property type="match status" value="1"/>
</dbReference>
<evidence type="ECO:0000313" key="7">
    <source>
        <dbReference type="EMBL" id="SPZ00112.1"/>
    </source>
</evidence>
<dbReference type="Gene3D" id="3.90.226.10">
    <property type="entry name" value="2-enoyl-CoA Hydratase, Chain A, domain 1"/>
    <property type="match status" value="1"/>
</dbReference>
<accession>A0A2X2DX19</accession>
<name>A0A2X2DX19_PSELU</name>
<keyword evidence="3 8" id="KW-0378">Hydrolase</keyword>
<feature type="domain" description="Peptidase S49" evidence="6">
    <location>
        <begin position="155"/>
        <end position="299"/>
    </location>
</feature>
<dbReference type="PANTHER" id="PTHR42987">
    <property type="entry name" value="PEPTIDASE S49"/>
    <property type="match status" value="1"/>
</dbReference>
<dbReference type="AlphaFoldDB" id="A0A2X2DX19"/>
<keyword evidence="2" id="KW-0645">Protease</keyword>
<evidence type="ECO:0000256" key="2">
    <source>
        <dbReference type="ARBA" id="ARBA00022670"/>
    </source>
</evidence>
<protein>
    <submittedName>
        <fullName evidence="8">Signal peptide peptidase SppA, 36K type</fullName>
        <ecNumber evidence="8">3.4.21.-</ecNumber>
    </submittedName>
</protein>
<dbReference type="GO" id="GO:0006508">
    <property type="term" value="P:proteolysis"/>
    <property type="evidence" value="ECO:0007669"/>
    <property type="project" value="UniProtKB-KW"/>
</dbReference>
<proteinExistence type="inferred from homology"/>
<dbReference type="GO" id="GO:0008236">
    <property type="term" value="F:serine-type peptidase activity"/>
    <property type="evidence" value="ECO:0007669"/>
    <property type="project" value="UniProtKB-KW"/>
</dbReference>
<dbReference type="PANTHER" id="PTHR42987:SF8">
    <property type="entry name" value="PROTEINASE"/>
    <property type="match status" value="1"/>
</dbReference>
<comment type="similarity">
    <text evidence="1">Belongs to the peptidase S49 family.</text>
</comment>
<keyword evidence="5" id="KW-1133">Transmembrane helix</keyword>
<evidence type="ECO:0000256" key="3">
    <source>
        <dbReference type="ARBA" id="ARBA00022801"/>
    </source>
</evidence>
<sequence length="351" mass="39310">MSWFKRNRSSDVPPYSPDDSIEVLQERQRLMQIHTFDKWVSGTVKQSRARHRWTLIFKGMLLLIVLLSAFNTWYFLRLFDEASEVNEGASHVGVVDVMGPIDAQQPANADRINKGLRQAMENPNTVAVAIRINSPGGSPVQSKRVYDEIRYESQRHPEKPIFAVIEDIGASGAYYIASATREIYASPTAIVGSIGVISTGFGFDKTIKLFDVERRVYTAGTSKSMLDPFSPARDEQVQYWKTVLGATHQRFIADVKQGRGDRLKPTEGMFEGLVWEAGTARNIGIIDDQLTLEQLVRRLVPDDDGKLKMKNYTPRLSPFADFKKGISLSFQEALGLGTSEGYSSPVRAMLP</sequence>
<evidence type="ECO:0000313" key="8">
    <source>
        <dbReference type="EMBL" id="SPZ00319.1"/>
    </source>
</evidence>
<dbReference type="EMBL" id="UAUF01000002">
    <property type="protein sequence ID" value="SPZ00112.1"/>
    <property type="molecule type" value="Genomic_DNA"/>
</dbReference>
<evidence type="ECO:0000256" key="5">
    <source>
        <dbReference type="SAM" id="Phobius"/>
    </source>
</evidence>
<dbReference type="EMBL" id="UAUF01000002">
    <property type="protein sequence ID" value="SPZ00319.1"/>
    <property type="molecule type" value="Genomic_DNA"/>
</dbReference>
<dbReference type="InterPro" id="IPR002142">
    <property type="entry name" value="Peptidase_S49"/>
</dbReference>
<feature type="transmembrane region" description="Helical" evidence="5">
    <location>
        <begin position="55"/>
        <end position="76"/>
    </location>
</feature>
<keyword evidence="4" id="KW-0720">Serine protease</keyword>
<dbReference type="Proteomes" id="UP000250443">
    <property type="component" value="Unassembled WGS sequence"/>
</dbReference>
<dbReference type="InterPro" id="IPR029045">
    <property type="entry name" value="ClpP/crotonase-like_dom_sf"/>
</dbReference>
<gene>
    <name evidence="8" type="primary">sppA_2</name>
    <name evidence="7" type="synonym">sppA_1</name>
    <name evidence="7" type="ORF">NCTC11842_00257</name>
    <name evidence="8" type="ORF">NCTC11842_00468</name>
</gene>